<proteinExistence type="predicted"/>
<name>A0ABY7F3Z5_MYAAR</name>
<gene>
    <name evidence="1" type="ORF">MAR_031074</name>
</gene>
<organism evidence="1 2">
    <name type="scientific">Mya arenaria</name>
    <name type="common">Soft-shell clam</name>
    <dbReference type="NCBI Taxonomy" id="6604"/>
    <lineage>
        <taxon>Eukaryota</taxon>
        <taxon>Metazoa</taxon>
        <taxon>Spiralia</taxon>
        <taxon>Lophotrochozoa</taxon>
        <taxon>Mollusca</taxon>
        <taxon>Bivalvia</taxon>
        <taxon>Autobranchia</taxon>
        <taxon>Heteroconchia</taxon>
        <taxon>Euheterodonta</taxon>
        <taxon>Imparidentia</taxon>
        <taxon>Neoheterodontei</taxon>
        <taxon>Myida</taxon>
        <taxon>Myoidea</taxon>
        <taxon>Myidae</taxon>
        <taxon>Mya</taxon>
    </lineage>
</organism>
<dbReference type="Proteomes" id="UP001164746">
    <property type="component" value="Chromosome 10"/>
</dbReference>
<dbReference type="EMBL" id="CP111021">
    <property type="protein sequence ID" value="WAR16480.1"/>
    <property type="molecule type" value="Genomic_DNA"/>
</dbReference>
<evidence type="ECO:0000313" key="1">
    <source>
        <dbReference type="EMBL" id="WAR16480.1"/>
    </source>
</evidence>
<protein>
    <submittedName>
        <fullName evidence="1">Uncharacterized protein</fullName>
    </submittedName>
</protein>
<reference evidence="1" key="1">
    <citation type="submission" date="2022-11" db="EMBL/GenBank/DDBJ databases">
        <title>Centuries of genome instability and evolution in soft-shell clam transmissible cancer (bioRxiv).</title>
        <authorList>
            <person name="Hart S.F.M."/>
            <person name="Yonemitsu M.A."/>
            <person name="Giersch R.M."/>
            <person name="Beal B.F."/>
            <person name="Arriagada G."/>
            <person name="Davis B.W."/>
            <person name="Ostrander E.A."/>
            <person name="Goff S.P."/>
            <person name="Metzger M.J."/>
        </authorList>
    </citation>
    <scope>NUCLEOTIDE SEQUENCE</scope>
    <source>
        <strain evidence="1">MELC-2E11</strain>
        <tissue evidence="1">Siphon/mantle</tissue>
    </source>
</reference>
<evidence type="ECO:0000313" key="2">
    <source>
        <dbReference type="Proteomes" id="UP001164746"/>
    </source>
</evidence>
<keyword evidence="2" id="KW-1185">Reference proteome</keyword>
<sequence>MPSRWNGTRLEEGTEEGSKATFIRNQAQRLHVQLGQAVSVQFLVQHWLVSPCSTLEERCIGWDSYSSGDLSTSGLLKKVSVIFGHRVFRTSDEDEEDD</sequence>
<accession>A0ABY7F3Z5</accession>